<evidence type="ECO:0000313" key="2">
    <source>
        <dbReference type="Proteomes" id="UP000035088"/>
    </source>
</evidence>
<protein>
    <submittedName>
        <fullName evidence="1">Uncharacterized protein</fullName>
    </submittedName>
</protein>
<comment type="caution">
    <text evidence="1">The sequence shown here is derived from an EMBL/GenBank/DDBJ whole genome shotgun (WGS) entry which is preliminary data.</text>
</comment>
<dbReference type="STRING" id="1073574.GOARA_056_01930"/>
<sequence length="80" mass="8701">MQVGEECPPRLIVVRRAIALIPIARVSTPRARTSFVAGRLRQVIAEDVVETLTAPPAGFVRFVRFVAAGNHQNSVMSAMT</sequence>
<organism evidence="1 2">
    <name type="scientific">Gordonia araii NBRC 100433</name>
    <dbReference type="NCBI Taxonomy" id="1073574"/>
    <lineage>
        <taxon>Bacteria</taxon>
        <taxon>Bacillati</taxon>
        <taxon>Actinomycetota</taxon>
        <taxon>Actinomycetes</taxon>
        <taxon>Mycobacteriales</taxon>
        <taxon>Gordoniaceae</taxon>
        <taxon>Gordonia</taxon>
    </lineage>
</organism>
<keyword evidence="2" id="KW-1185">Reference proteome</keyword>
<name>G7H3M0_9ACTN</name>
<accession>G7H3M0</accession>
<dbReference type="AlphaFoldDB" id="G7H3M0"/>
<proteinExistence type="predicted"/>
<dbReference type="EMBL" id="BAEE01000056">
    <property type="protein sequence ID" value="GAB10445.1"/>
    <property type="molecule type" value="Genomic_DNA"/>
</dbReference>
<gene>
    <name evidence="1" type="ORF">GOARA_056_01930</name>
</gene>
<evidence type="ECO:0000313" key="1">
    <source>
        <dbReference type="EMBL" id="GAB10445.1"/>
    </source>
</evidence>
<dbReference type="Proteomes" id="UP000035088">
    <property type="component" value="Unassembled WGS sequence"/>
</dbReference>
<reference evidence="1 2" key="1">
    <citation type="submission" date="2011-11" db="EMBL/GenBank/DDBJ databases">
        <title>Whole genome shotgun sequence of Gordonia araii NBRC 100433.</title>
        <authorList>
            <person name="Yoshida Y."/>
            <person name="Hosoyama A."/>
            <person name="Tsuchikane K."/>
            <person name="Katsumata H."/>
            <person name="Yamazaki S."/>
            <person name="Fujita N."/>
        </authorList>
    </citation>
    <scope>NUCLEOTIDE SEQUENCE [LARGE SCALE GENOMIC DNA]</scope>
    <source>
        <strain evidence="1 2">NBRC 100433</strain>
    </source>
</reference>